<keyword evidence="7" id="KW-1185">Reference proteome</keyword>
<name>A0A5N3PIA9_9HYPH</name>
<dbReference type="Gene3D" id="3.20.20.370">
    <property type="entry name" value="Glycoside hydrolase/deacetylase"/>
    <property type="match status" value="1"/>
</dbReference>
<dbReference type="SUPFAM" id="SSF88713">
    <property type="entry name" value="Glycoside hydrolase/deacetylase"/>
    <property type="match status" value="1"/>
</dbReference>
<proteinExistence type="inferred from homology"/>
<dbReference type="InterPro" id="IPR011330">
    <property type="entry name" value="Glyco_hydro/deAcase_b/a-brl"/>
</dbReference>
<comment type="similarity">
    <text evidence="2">Belongs to the polysaccharide deacetylase family.</text>
</comment>
<evidence type="ECO:0000256" key="2">
    <source>
        <dbReference type="ARBA" id="ARBA00010973"/>
    </source>
</evidence>
<gene>
    <name evidence="6" type="ORF">FEZ63_00770</name>
</gene>
<feature type="domain" description="NodB homology" evidence="5">
    <location>
        <begin position="74"/>
        <end position="294"/>
    </location>
</feature>
<evidence type="ECO:0000256" key="1">
    <source>
        <dbReference type="ARBA" id="ARBA00003236"/>
    </source>
</evidence>
<dbReference type="EMBL" id="VCMV01000002">
    <property type="protein sequence ID" value="KAB0269468.1"/>
    <property type="molecule type" value="Genomic_DNA"/>
</dbReference>
<evidence type="ECO:0000313" key="7">
    <source>
        <dbReference type="Proteomes" id="UP000325684"/>
    </source>
</evidence>
<dbReference type="PANTHER" id="PTHR43123">
    <property type="entry name" value="POLYSACCHARIDE DEACETYLASE-RELATED"/>
    <property type="match status" value="1"/>
</dbReference>
<dbReference type="AlphaFoldDB" id="A0A5N3PIA9"/>
<dbReference type="CDD" id="cd10979">
    <property type="entry name" value="CE4_PuuE_like"/>
    <property type="match status" value="1"/>
</dbReference>
<dbReference type="PROSITE" id="PS51677">
    <property type="entry name" value="NODB"/>
    <property type="match status" value="1"/>
</dbReference>
<dbReference type="PANTHER" id="PTHR43123:SF4">
    <property type="entry name" value="POLYSACCHARIDE DEACETYLASE"/>
    <property type="match status" value="1"/>
</dbReference>
<dbReference type="GO" id="GO:0016810">
    <property type="term" value="F:hydrolase activity, acting on carbon-nitrogen (but not peptide) bonds"/>
    <property type="evidence" value="ECO:0007669"/>
    <property type="project" value="InterPro"/>
</dbReference>
<evidence type="ECO:0000259" key="5">
    <source>
        <dbReference type="PROSITE" id="PS51677"/>
    </source>
</evidence>
<dbReference type="OrthoDB" id="9787041at2"/>
<protein>
    <recommendedName>
        <fullName evidence="3">Chitooligosaccharide deacetylase</fullName>
    </recommendedName>
    <alternativeName>
        <fullName evidence="4">Nodulation protein B</fullName>
    </alternativeName>
</protein>
<evidence type="ECO:0000256" key="3">
    <source>
        <dbReference type="ARBA" id="ARBA00020071"/>
    </source>
</evidence>
<comment type="caution">
    <text evidence="6">The sequence shown here is derived from an EMBL/GenBank/DDBJ whole genome shotgun (WGS) entry which is preliminary data.</text>
</comment>
<evidence type="ECO:0000256" key="4">
    <source>
        <dbReference type="ARBA" id="ARBA00032976"/>
    </source>
</evidence>
<dbReference type="InterPro" id="IPR002509">
    <property type="entry name" value="NODB_dom"/>
</dbReference>
<sequence length="307" mass="34903">MPLADDYLKYPARRHGMDHDRYQWSHLFDRKKVVWPNGARIALWVMPALQWFPIDMTGKPFRAPGGLTMPFPDYRHYTNRDYGNRVGIYRILKVLRDRGLPASIAVNGIIAERYPLLLKDLVEAGHEIVGHGLDMEHVHHSGLSDAAEEDLVSRTLALLRDASGQAVTGWLSPGRAQSHATPDILSRNGVTYACDWANDDLPYEMKTSGNPIFAMPHAFETDDRTVMMDFHHSEDSWAQQVKDRFDVLYRETDRYGGRVMSIPLHAWVSGVPYRVGYLREVLDYILGHEGVWTATGADILMAFRAQA</sequence>
<dbReference type="Proteomes" id="UP000325684">
    <property type="component" value="Unassembled WGS sequence"/>
</dbReference>
<accession>A0A5N3PIA9</accession>
<dbReference type="Pfam" id="PF01522">
    <property type="entry name" value="Polysacc_deac_1"/>
    <property type="match status" value="1"/>
</dbReference>
<dbReference type="GO" id="GO:0005975">
    <property type="term" value="P:carbohydrate metabolic process"/>
    <property type="evidence" value="ECO:0007669"/>
    <property type="project" value="InterPro"/>
</dbReference>
<organism evidence="6 7">
    <name type="scientific">Microvirga brassicacearum</name>
    <dbReference type="NCBI Taxonomy" id="2580413"/>
    <lineage>
        <taxon>Bacteria</taxon>
        <taxon>Pseudomonadati</taxon>
        <taxon>Pseudomonadota</taxon>
        <taxon>Alphaproteobacteria</taxon>
        <taxon>Hyphomicrobiales</taxon>
        <taxon>Methylobacteriaceae</taxon>
        <taxon>Microvirga</taxon>
    </lineage>
</organism>
<dbReference type="RefSeq" id="WP_150941733.1">
    <property type="nucleotide sequence ID" value="NZ_VCMV01000002.1"/>
</dbReference>
<reference evidence="6 7" key="1">
    <citation type="journal article" date="2019" name="Microorganisms">
        <title>Genome Insights into the Novel Species Microvirga brassicacearum, a Rapeseed Endophyte with Biotechnological Potential.</title>
        <authorList>
            <person name="Jimenez-Gomez A."/>
            <person name="Saati-Santamaria Z."/>
            <person name="Igual J.M."/>
            <person name="Rivas R."/>
            <person name="Mateos P.F."/>
            <person name="Garcia-Fraile P."/>
        </authorList>
    </citation>
    <scope>NUCLEOTIDE SEQUENCE [LARGE SCALE GENOMIC DNA]</scope>
    <source>
        <strain evidence="6 7">CDVBN77</strain>
    </source>
</reference>
<evidence type="ECO:0000313" key="6">
    <source>
        <dbReference type="EMBL" id="KAB0269468.1"/>
    </source>
</evidence>
<comment type="function">
    <text evidence="1">Is involved in generating a small heat-stable compound (Nod), an acylated oligomer of N-acetylglucosamine, that stimulates mitosis in various plant protoplasts.</text>
</comment>